<sequence>MDRGCEHRFRLRGRGMIHVGSRGADSKLAPESGFGKPRGAAIFASAKSFSPGRPGQQFCAADSGGMVPGTAVDGDLGLEDSSMDGAGLDSGASTIPKVVAEPAAAGELGIEDSAEFVPSTILELGSVRVSGMLGSGKDRFENGLVLVPLRFTARSPPG</sequence>
<proteinExistence type="predicted"/>
<comment type="caution">
    <text evidence="1">The sequence shown here is derived from an EMBL/GenBank/DDBJ whole genome shotgun (WGS) entry which is preliminary data.</text>
</comment>
<reference evidence="1" key="1">
    <citation type="submission" date="2020-06" db="EMBL/GenBank/DDBJ databases">
        <authorList>
            <person name="Li T."/>
            <person name="Hu X."/>
            <person name="Zhang T."/>
            <person name="Song X."/>
            <person name="Zhang H."/>
            <person name="Dai N."/>
            <person name="Sheng W."/>
            <person name="Hou X."/>
            <person name="Wei L."/>
        </authorList>
    </citation>
    <scope>NUCLEOTIDE SEQUENCE</scope>
    <source>
        <strain evidence="1">3651</strain>
        <tissue evidence="1">Leaf</tissue>
    </source>
</reference>
<dbReference type="AlphaFoldDB" id="A0AAE2CUF7"/>
<dbReference type="EMBL" id="JACGWO010000002">
    <property type="protein sequence ID" value="KAK4434915.1"/>
    <property type="molecule type" value="Genomic_DNA"/>
</dbReference>
<dbReference type="Proteomes" id="UP001293254">
    <property type="component" value="Unassembled WGS sequence"/>
</dbReference>
<evidence type="ECO:0000313" key="2">
    <source>
        <dbReference type="Proteomes" id="UP001293254"/>
    </source>
</evidence>
<keyword evidence="2" id="KW-1185">Reference proteome</keyword>
<name>A0AAE2CUF7_9LAMI</name>
<accession>A0AAE2CUF7</accession>
<reference evidence="1" key="2">
    <citation type="journal article" date="2024" name="Plant">
        <title>Genomic evolution and insights into agronomic trait innovations of Sesamum species.</title>
        <authorList>
            <person name="Miao H."/>
            <person name="Wang L."/>
            <person name="Qu L."/>
            <person name="Liu H."/>
            <person name="Sun Y."/>
            <person name="Le M."/>
            <person name="Wang Q."/>
            <person name="Wei S."/>
            <person name="Zheng Y."/>
            <person name="Lin W."/>
            <person name="Duan Y."/>
            <person name="Cao H."/>
            <person name="Xiong S."/>
            <person name="Wang X."/>
            <person name="Wei L."/>
            <person name="Li C."/>
            <person name="Ma Q."/>
            <person name="Ju M."/>
            <person name="Zhao R."/>
            <person name="Li G."/>
            <person name="Mu C."/>
            <person name="Tian Q."/>
            <person name="Mei H."/>
            <person name="Zhang T."/>
            <person name="Gao T."/>
            <person name="Zhang H."/>
        </authorList>
    </citation>
    <scope>NUCLEOTIDE SEQUENCE</scope>
    <source>
        <strain evidence="1">3651</strain>
    </source>
</reference>
<evidence type="ECO:0000313" key="1">
    <source>
        <dbReference type="EMBL" id="KAK4434915.1"/>
    </source>
</evidence>
<organism evidence="1 2">
    <name type="scientific">Sesamum alatum</name>
    <dbReference type="NCBI Taxonomy" id="300844"/>
    <lineage>
        <taxon>Eukaryota</taxon>
        <taxon>Viridiplantae</taxon>
        <taxon>Streptophyta</taxon>
        <taxon>Embryophyta</taxon>
        <taxon>Tracheophyta</taxon>
        <taxon>Spermatophyta</taxon>
        <taxon>Magnoliopsida</taxon>
        <taxon>eudicotyledons</taxon>
        <taxon>Gunneridae</taxon>
        <taxon>Pentapetalae</taxon>
        <taxon>asterids</taxon>
        <taxon>lamiids</taxon>
        <taxon>Lamiales</taxon>
        <taxon>Pedaliaceae</taxon>
        <taxon>Sesamum</taxon>
    </lineage>
</organism>
<gene>
    <name evidence="1" type="ORF">Salat_0654400</name>
</gene>
<protein>
    <submittedName>
        <fullName evidence="1">Uncharacterized protein</fullName>
    </submittedName>
</protein>